<comment type="caution">
    <text evidence="1">The sequence shown here is derived from an EMBL/GenBank/DDBJ whole genome shotgun (WGS) entry which is preliminary data.</text>
</comment>
<keyword evidence="2" id="KW-1185">Reference proteome</keyword>
<gene>
    <name evidence="1" type="ORF">HDU87_003045</name>
</gene>
<dbReference type="EMBL" id="JADGJQ010000022">
    <property type="protein sequence ID" value="KAJ3179089.1"/>
    <property type="molecule type" value="Genomic_DNA"/>
</dbReference>
<evidence type="ECO:0000313" key="2">
    <source>
        <dbReference type="Proteomes" id="UP001212152"/>
    </source>
</evidence>
<dbReference type="Gene3D" id="3.40.190.10">
    <property type="entry name" value="Periplasmic binding protein-like II"/>
    <property type="match status" value="1"/>
</dbReference>
<evidence type="ECO:0000313" key="1">
    <source>
        <dbReference type="EMBL" id="KAJ3179089.1"/>
    </source>
</evidence>
<evidence type="ECO:0008006" key="3">
    <source>
        <dbReference type="Google" id="ProtNLM"/>
    </source>
</evidence>
<proteinExistence type="predicted"/>
<sequence>MAAAPTKLKIGCYRYHHTEALFNGTVKVRLDAAGCTDVGSALEVEFLSDHLPSDIFRRMVKDREFDAAELGWTFYLRTLEMYDEPPFIAIPIFPNRNFRHSAIYVNDSIKEPKDLIGKTIGEFGLYGHDAGVWPKGILSDEYGVKPDQCKWLLGASDWRMPPFEWISHPHPSDVDVRPSPNNDPLGPMLENGEISAFISAVAPKCYLNGSAKVRRLFTNYEEVERDYYRRTGIFPIMHTVVVRRDLLKKHPGLAKAIYKAFCDAKDITMKDINYRYMEQHMQFSMPWITPLYERNSETFGDADWWPYGIEKNKKAVDTFLRYFHEQGLSTKRWTCEEIFCPELLDT</sequence>
<reference evidence="1" key="1">
    <citation type="submission" date="2020-05" db="EMBL/GenBank/DDBJ databases">
        <title>Phylogenomic resolution of chytrid fungi.</title>
        <authorList>
            <person name="Stajich J.E."/>
            <person name="Amses K."/>
            <person name="Simmons R."/>
            <person name="Seto K."/>
            <person name="Myers J."/>
            <person name="Bonds A."/>
            <person name="Quandt C.A."/>
            <person name="Barry K."/>
            <person name="Liu P."/>
            <person name="Grigoriev I."/>
            <person name="Longcore J.E."/>
            <person name="James T.Y."/>
        </authorList>
    </citation>
    <scope>NUCLEOTIDE SEQUENCE</scope>
    <source>
        <strain evidence="1">JEL0379</strain>
    </source>
</reference>
<dbReference type="Proteomes" id="UP001212152">
    <property type="component" value="Unassembled WGS sequence"/>
</dbReference>
<protein>
    <recommendedName>
        <fullName evidence="3">4,5-dihydroxyphthalate decarboxylase</fullName>
    </recommendedName>
</protein>
<dbReference type="AlphaFoldDB" id="A0AAD5TKE0"/>
<organism evidence="1 2">
    <name type="scientific">Geranomyces variabilis</name>
    <dbReference type="NCBI Taxonomy" id="109894"/>
    <lineage>
        <taxon>Eukaryota</taxon>
        <taxon>Fungi</taxon>
        <taxon>Fungi incertae sedis</taxon>
        <taxon>Chytridiomycota</taxon>
        <taxon>Chytridiomycota incertae sedis</taxon>
        <taxon>Chytridiomycetes</taxon>
        <taxon>Spizellomycetales</taxon>
        <taxon>Powellomycetaceae</taxon>
        <taxon>Geranomyces</taxon>
    </lineage>
</organism>
<accession>A0AAD5TKE0</accession>
<dbReference type="SUPFAM" id="SSF53850">
    <property type="entry name" value="Periplasmic binding protein-like II"/>
    <property type="match status" value="1"/>
</dbReference>
<name>A0AAD5TKE0_9FUNG</name>